<dbReference type="EMBL" id="JAUEPS010000051">
    <property type="protein sequence ID" value="KAK0445033.1"/>
    <property type="molecule type" value="Genomic_DNA"/>
</dbReference>
<dbReference type="InterPro" id="IPR027417">
    <property type="entry name" value="P-loop_NTPase"/>
</dbReference>
<dbReference type="Pfam" id="PF22939">
    <property type="entry name" value="WHD_GPIID"/>
    <property type="match status" value="1"/>
</dbReference>
<organism evidence="5 6">
    <name type="scientific">Armillaria tabescens</name>
    <name type="common">Ringless honey mushroom</name>
    <name type="synonym">Agaricus tabescens</name>
    <dbReference type="NCBI Taxonomy" id="1929756"/>
    <lineage>
        <taxon>Eukaryota</taxon>
        <taxon>Fungi</taxon>
        <taxon>Dikarya</taxon>
        <taxon>Basidiomycota</taxon>
        <taxon>Agaricomycotina</taxon>
        <taxon>Agaricomycetes</taxon>
        <taxon>Agaricomycetidae</taxon>
        <taxon>Agaricales</taxon>
        <taxon>Marasmiineae</taxon>
        <taxon>Physalacriaceae</taxon>
        <taxon>Desarmillaria</taxon>
    </lineage>
</organism>
<evidence type="ECO:0000256" key="2">
    <source>
        <dbReference type="SAM" id="Coils"/>
    </source>
</evidence>
<keyword evidence="6" id="KW-1185">Reference proteome</keyword>
<evidence type="ECO:0000256" key="1">
    <source>
        <dbReference type="ARBA" id="ARBA00022737"/>
    </source>
</evidence>
<dbReference type="AlphaFoldDB" id="A0AA39JR38"/>
<comment type="caution">
    <text evidence="5">The sequence shown here is derived from an EMBL/GenBank/DDBJ whole genome shotgun (WGS) entry which is preliminary data.</text>
</comment>
<name>A0AA39JR38_ARMTA</name>
<accession>A0AA39JR38</accession>
<proteinExistence type="predicted"/>
<feature type="domain" description="Nephrocystin 3-like N-terminal" evidence="4">
    <location>
        <begin position="197"/>
        <end position="360"/>
    </location>
</feature>
<keyword evidence="1" id="KW-0677">Repeat</keyword>
<keyword evidence="2" id="KW-0175">Coiled coil</keyword>
<feature type="coiled-coil region" evidence="2">
    <location>
        <begin position="144"/>
        <end position="171"/>
    </location>
</feature>
<evidence type="ECO:0000313" key="6">
    <source>
        <dbReference type="Proteomes" id="UP001175211"/>
    </source>
</evidence>
<reference evidence="5" key="1">
    <citation type="submission" date="2023-06" db="EMBL/GenBank/DDBJ databases">
        <authorList>
            <consortium name="Lawrence Berkeley National Laboratory"/>
            <person name="Ahrendt S."/>
            <person name="Sahu N."/>
            <person name="Indic B."/>
            <person name="Wong-Bajracharya J."/>
            <person name="Merenyi Z."/>
            <person name="Ke H.-M."/>
            <person name="Monk M."/>
            <person name="Kocsube S."/>
            <person name="Drula E."/>
            <person name="Lipzen A."/>
            <person name="Balint B."/>
            <person name="Henrissat B."/>
            <person name="Andreopoulos B."/>
            <person name="Martin F.M."/>
            <person name="Harder C.B."/>
            <person name="Rigling D."/>
            <person name="Ford K.L."/>
            <person name="Foster G.D."/>
            <person name="Pangilinan J."/>
            <person name="Papanicolaou A."/>
            <person name="Barry K."/>
            <person name="LaButti K."/>
            <person name="Viragh M."/>
            <person name="Koriabine M."/>
            <person name="Yan M."/>
            <person name="Riley R."/>
            <person name="Champramary S."/>
            <person name="Plett K.L."/>
            <person name="Tsai I.J."/>
            <person name="Slot J."/>
            <person name="Sipos G."/>
            <person name="Plett J."/>
            <person name="Nagy L.G."/>
            <person name="Grigoriev I.V."/>
        </authorList>
    </citation>
    <scope>NUCLEOTIDE SEQUENCE</scope>
    <source>
        <strain evidence="5">CCBAS 213</strain>
    </source>
</reference>
<dbReference type="Gene3D" id="3.40.50.300">
    <property type="entry name" value="P-loop containing nucleotide triphosphate hydrolases"/>
    <property type="match status" value="1"/>
</dbReference>
<evidence type="ECO:0000259" key="4">
    <source>
        <dbReference type="Pfam" id="PF24883"/>
    </source>
</evidence>
<sequence>MAEVLGIASSITTLIENSLTVIKYLKDVKDAPRERDELLRELKNLNSFLLSTRDVTRIQVAGDPWDPWLVVIQDMKELFDQLDGLILEIKKKLKASSPVWKRTAGRFRWTLTKTSVENILNKIERMKTLIIIARQHDQFALSCAIEAQQKRKAAEAIAAEQQRQMDRKAAEVAASLVSLDYEAIQSHNLARRFGNVGQAFLESPKFLAWVNGRAKSSTLWCPGAPGVGKTILASMIVHYLRARVTDEDIPVLCIYGDYRNAEAWTSTSIIRALLKQTIQAQGRLSSSIESQLYRECHRSRGYLSLDDSILFLTSQMRESPYVYIVLDALDEFEGDYEGWRGLIAILKSLGDNIRLLVTSRVYTDIRKLFEEDDHAKVLVDDGDIQNFVRRKFNVQGHLHELLRNHDDLRNKALADIVEKAGSMYVLADLQLGILAHCRNCADLAAQLEKLPRTMTNAYKSFLERLETVEPNVEHKDFLYRIFGWLALSERPLTVLELEHALAVEPGSKKLNTDNITSCDFITSACIGLVIVDNQECLRFGHRSAQEYFRLNQTSLFPHIQEDIVRTCITYLSFDDFHSSDFANSTVALERYPFLRYSLNHWEHHVKKCTHGFMEEEITRLPKSFPSFSGLSVASFSQAGVEPDS</sequence>
<evidence type="ECO:0008006" key="7">
    <source>
        <dbReference type="Google" id="ProtNLM"/>
    </source>
</evidence>
<dbReference type="SUPFAM" id="SSF52540">
    <property type="entry name" value="P-loop containing nucleoside triphosphate hydrolases"/>
    <property type="match status" value="1"/>
</dbReference>
<dbReference type="Pfam" id="PF24883">
    <property type="entry name" value="NPHP3_N"/>
    <property type="match status" value="1"/>
</dbReference>
<gene>
    <name evidence="5" type="ORF">EV420DRAFT_981971</name>
</gene>
<dbReference type="Proteomes" id="UP001175211">
    <property type="component" value="Unassembled WGS sequence"/>
</dbReference>
<protein>
    <recommendedName>
        <fullName evidence="7">NACHT domain-containing protein</fullName>
    </recommendedName>
</protein>
<feature type="domain" description="GPI inositol-deacylase winged helix" evidence="3">
    <location>
        <begin position="472"/>
        <end position="548"/>
    </location>
</feature>
<dbReference type="InterPro" id="IPR054471">
    <property type="entry name" value="GPIID_WHD"/>
</dbReference>
<evidence type="ECO:0000259" key="3">
    <source>
        <dbReference type="Pfam" id="PF22939"/>
    </source>
</evidence>
<dbReference type="PANTHER" id="PTHR10039">
    <property type="entry name" value="AMELOGENIN"/>
    <property type="match status" value="1"/>
</dbReference>
<dbReference type="PANTHER" id="PTHR10039:SF15">
    <property type="entry name" value="NACHT DOMAIN-CONTAINING PROTEIN"/>
    <property type="match status" value="1"/>
</dbReference>
<dbReference type="RefSeq" id="XP_060325380.1">
    <property type="nucleotide sequence ID" value="XM_060484250.1"/>
</dbReference>
<evidence type="ECO:0000313" key="5">
    <source>
        <dbReference type="EMBL" id="KAK0445033.1"/>
    </source>
</evidence>
<dbReference type="GeneID" id="85367798"/>
<dbReference type="InterPro" id="IPR056884">
    <property type="entry name" value="NPHP3-like_N"/>
</dbReference>